<keyword evidence="6 17" id="KW-0028">Amino-acid biosynthesis</keyword>
<feature type="binding site" evidence="17">
    <location>
        <position position="243"/>
    </location>
    <ligand>
        <name>ATP</name>
        <dbReference type="ChEBI" id="CHEBI:30616"/>
        <label>1</label>
    </ligand>
</feature>
<feature type="binding site" evidence="17">
    <location>
        <position position="298"/>
    </location>
    <ligand>
        <name>Mn(2+)</name>
        <dbReference type="ChEBI" id="CHEBI:29035"/>
        <label>1</label>
    </ligand>
</feature>
<dbReference type="EC" id="6.3.4.16" evidence="17"/>
<dbReference type="SUPFAM" id="SSF48108">
    <property type="entry name" value="Carbamoyl phosphate synthetase, large subunit connection domain"/>
    <property type="match status" value="1"/>
</dbReference>
<feature type="binding site" evidence="17">
    <location>
        <position position="838"/>
    </location>
    <ligand>
        <name>Mg(2+)</name>
        <dbReference type="ChEBI" id="CHEBI:18420"/>
        <label>4</label>
    </ligand>
</feature>
<feature type="binding site" evidence="17">
    <location>
        <position position="838"/>
    </location>
    <ligand>
        <name>Mn(2+)</name>
        <dbReference type="ChEBI" id="CHEBI:29035"/>
        <label>4</label>
    </ligand>
</feature>
<feature type="binding site" evidence="17">
    <location>
        <position position="826"/>
    </location>
    <ligand>
        <name>Mn(2+)</name>
        <dbReference type="ChEBI" id="CHEBI:29035"/>
        <label>3</label>
    </ligand>
</feature>
<dbReference type="GO" id="GO:0004087">
    <property type="term" value="F:carbamoyl-phosphate synthase (ammonia) activity"/>
    <property type="evidence" value="ECO:0007669"/>
    <property type="project" value="UniProtKB-EC"/>
</dbReference>
<evidence type="ECO:0000256" key="9">
    <source>
        <dbReference type="ARBA" id="ARBA00022741"/>
    </source>
</evidence>
<dbReference type="GO" id="GO:0044205">
    <property type="term" value="P:'de novo' UMP biosynthetic process"/>
    <property type="evidence" value="ECO:0007669"/>
    <property type="project" value="UniProtKB-UniRule"/>
</dbReference>
<feature type="binding site" evidence="17">
    <location>
        <position position="242"/>
    </location>
    <ligand>
        <name>ATP</name>
        <dbReference type="ChEBI" id="CHEBI:30616"/>
        <label>1</label>
    </ligand>
</feature>
<dbReference type="SMART" id="SM01096">
    <property type="entry name" value="CPSase_L_D3"/>
    <property type="match status" value="1"/>
</dbReference>
<comment type="cofactor">
    <cofactor evidence="17">
        <name>Mg(2+)</name>
        <dbReference type="ChEBI" id="CHEBI:18420"/>
    </cofactor>
    <cofactor evidence="17">
        <name>Mn(2+)</name>
        <dbReference type="ChEBI" id="CHEBI:29035"/>
    </cofactor>
    <text evidence="17">Binds 4 Mg(2+) or Mn(2+) ions per subunit.</text>
</comment>
<keyword evidence="11" id="KW-0460">Magnesium</keyword>
<evidence type="ECO:0000313" key="20">
    <source>
        <dbReference type="EMBL" id="HGE77777.1"/>
    </source>
</evidence>
<evidence type="ECO:0000256" key="17">
    <source>
        <dbReference type="HAMAP-Rule" id="MF_01210"/>
    </source>
</evidence>
<dbReference type="GO" id="GO:0006541">
    <property type="term" value="P:glutamine metabolic process"/>
    <property type="evidence" value="ECO:0007669"/>
    <property type="project" value="TreeGrafter"/>
</dbReference>
<dbReference type="HAMAP" id="MF_01210_B">
    <property type="entry name" value="CPSase_L_chain_B"/>
    <property type="match status" value="1"/>
</dbReference>
<dbReference type="InterPro" id="IPR058047">
    <property type="entry name" value="CPSase_preATP-grasp"/>
</dbReference>
<dbReference type="SUPFAM" id="SSF56059">
    <property type="entry name" value="Glutathione synthetase ATP-binding domain-like"/>
    <property type="match status" value="2"/>
</dbReference>
<dbReference type="PANTHER" id="PTHR11405:SF53">
    <property type="entry name" value="CARBAMOYL-PHOSPHATE SYNTHASE [AMMONIA], MITOCHONDRIAL"/>
    <property type="match status" value="1"/>
</dbReference>
<comment type="similarity">
    <text evidence="3 17">Belongs to the CarB family.</text>
</comment>
<evidence type="ECO:0000256" key="16">
    <source>
        <dbReference type="ARBA" id="ARBA00060037"/>
    </source>
</evidence>
<keyword evidence="5 17" id="KW-0436">Ligase</keyword>
<dbReference type="NCBIfam" id="NF009455">
    <property type="entry name" value="PRK12815.1"/>
    <property type="match status" value="1"/>
</dbReference>
<feature type="binding site" evidence="17">
    <location>
        <position position="751"/>
    </location>
    <ligand>
        <name>ATP</name>
        <dbReference type="ChEBI" id="CHEBI:30616"/>
        <label>2</label>
    </ligand>
</feature>
<dbReference type="InterPro" id="IPR011761">
    <property type="entry name" value="ATP-grasp"/>
</dbReference>
<feature type="binding site" evidence="17">
    <location>
        <position position="169"/>
    </location>
    <ligand>
        <name>ATP</name>
        <dbReference type="ChEBI" id="CHEBI:30616"/>
        <label>1</label>
    </ligand>
</feature>
<feature type="domain" description="MGS-like" evidence="19">
    <location>
        <begin position="933"/>
        <end position="1071"/>
    </location>
</feature>
<dbReference type="InterPro" id="IPR005479">
    <property type="entry name" value="CPAse_ATP-bd"/>
</dbReference>
<feature type="binding site" evidence="17">
    <location>
        <position position="786"/>
    </location>
    <ligand>
        <name>ATP</name>
        <dbReference type="ChEBI" id="CHEBI:30616"/>
        <label>2</label>
    </ligand>
</feature>
<keyword evidence="9 17" id="KW-0547">Nucleotide-binding</keyword>
<feature type="region of interest" description="Carboxyphosphate synthetic domain" evidence="17">
    <location>
        <begin position="1"/>
        <end position="401"/>
    </location>
</feature>
<protein>
    <recommendedName>
        <fullName evidence="17">Carbamoyl phosphate synthase large chain</fullName>
        <ecNumber evidence="17">6.3.4.16</ecNumber>
        <ecNumber evidence="17">6.3.5.5</ecNumber>
    </recommendedName>
    <alternativeName>
        <fullName evidence="17">Carbamoyl phosphate synthetase ammonia chain</fullName>
    </alternativeName>
</protein>
<dbReference type="SUPFAM" id="SSF52440">
    <property type="entry name" value="PreATP-grasp domain"/>
    <property type="match status" value="2"/>
</dbReference>
<keyword evidence="13" id="KW-0464">Manganese</keyword>
<feature type="binding site" evidence="17">
    <location>
        <position position="129"/>
    </location>
    <ligand>
        <name>ATP</name>
        <dbReference type="ChEBI" id="CHEBI:30616"/>
        <label>1</label>
    </ligand>
</feature>
<comment type="function">
    <text evidence="16">Small subunit of the glutamine-dependent carbamoyl phosphate synthetase (CPSase). CPSase catalyzes the formation of carbamoyl phosphate from the ammonia moiety of glutamine, carbonate, and phosphate donated by ATP, constituting the first step of the biosynthetic pathway leading to pyrimidine nucleotides. The large subunit (synthetase) binds the substrates ammonia (free or transferred from glutamine from the small subunit), hydrogencarbonate and ATP and carries out an ATP-coupled ligase reaction, activating hydrogencarbonate by forming carboxy phosphate which reacts with ammonia to form carbamoyl phosphate.</text>
</comment>
<feature type="binding site" evidence="17">
    <location>
        <position position="300"/>
    </location>
    <ligand>
        <name>Mn(2+)</name>
        <dbReference type="ChEBI" id="CHEBI:29035"/>
        <label>2</label>
    </ligand>
</feature>
<dbReference type="PROSITE" id="PS50975">
    <property type="entry name" value="ATP_GRASP"/>
    <property type="match status" value="2"/>
</dbReference>
<dbReference type="InterPro" id="IPR036914">
    <property type="entry name" value="MGS-like_dom_sf"/>
</dbReference>
<feature type="domain" description="ATP-grasp" evidence="18">
    <location>
        <begin position="133"/>
        <end position="327"/>
    </location>
</feature>
<evidence type="ECO:0000256" key="5">
    <source>
        <dbReference type="ARBA" id="ARBA00022598"/>
    </source>
</evidence>
<dbReference type="InterPro" id="IPR036897">
    <property type="entry name" value="CarbamoylP_synth_lsu_oligo_sf"/>
</dbReference>
<dbReference type="UniPathway" id="UPA00068">
    <property type="reaction ID" value="UER00171"/>
</dbReference>
<evidence type="ECO:0000256" key="8">
    <source>
        <dbReference type="ARBA" id="ARBA00022737"/>
    </source>
</evidence>
<feature type="binding site" evidence="17">
    <location>
        <position position="284"/>
    </location>
    <ligand>
        <name>Mn(2+)</name>
        <dbReference type="ChEBI" id="CHEBI:29035"/>
        <label>1</label>
    </ligand>
</feature>
<dbReference type="GO" id="GO:0004088">
    <property type="term" value="F:carbamoyl-phosphate synthase (glutamine-hydrolyzing) activity"/>
    <property type="evidence" value="ECO:0007669"/>
    <property type="project" value="UniProtKB-UniRule"/>
</dbReference>
<dbReference type="UniPathway" id="UPA00070">
    <property type="reaction ID" value="UER00115"/>
</dbReference>
<dbReference type="Pfam" id="PF25596">
    <property type="entry name" value="CPSase_L_D1"/>
    <property type="match status" value="2"/>
</dbReference>
<feature type="binding site" evidence="17">
    <location>
        <position position="712"/>
    </location>
    <ligand>
        <name>ATP</name>
        <dbReference type="ChEBI" id="CHEBI:30616"/>
        <label>2</label>
    </ligand>
</feature>
<feature type="binding site" evidence="17">
    <location>
        <position position="298"/>
    </location>
    <ligand>
        <name>Mn(2+)</name>
        <dbReference type="ChEBI" id="CHEBI:29035"/>
        <label>2</label>
    </ligand>
</feature>
<feature type="binding site" evidence="17">
    <location>
        <position position="758"/>
    </location>
    <ligand>
        <name>ATP</name>
        <dbReference type="ChEBI" id="CHEBI:30616"/>
        <label>2</label>
    </ligand>
</feature>
<dbReference type="GO" id="GO:0005737">
    <property type="term" value="C:cytoplasm"/>
    <property type="evidence" value="ECO:0007669"/>
    <property type="project" value="TreeGrafter"/>
</dbReference>
<dbReference type="PRINTS" id="PR00098">
    <property type="entry name" value="CPSASE"/>
</dbReference>
<dbReference type="Gene3D" id="1.10.1030.10">
    <property type="entry name" value="Carbamoyl-phosphate synthetase, large subunit oligomerisation domain"/>
    <property type="match status" value="1"/>
</dbReference>
<dbReference type="FunFam" id="3.40.50.20:FF:000001">
    <property type="entry name" value="Carbamoyl-phosphate synthase large chain"/>
    <property type="match status" value="2"/>
</dbReference>
<feature type="binding site" evidence="17">
    <location>
        <position position="284"/>
    </location>
    <ligand>
        <name>Mg(2+)</name>
        <dbReference type="ChEBI" id="CHEBI:18420"/>
        <label>1</label>
    </ligand>
</feature>
<feature type="binding site" evidence="17">
    <location>
        <position position="753"/>
    </location>
    <ligand>
        <name>ATP</name>
        <dbReference type="ChEBI" id="CHEBI:30616"/>
        <label>2</label>
    </ligand>
</feature>
<reference evidence="20" key="1">
    <citation type="journal article" date="2020" name="mSystems">
        <title>Genome- and Community-Level Interaction Insights into Carbon Utilization and Element Cycling Functions of Hydrothermarchaeota in Hydrothermal Sediment.</title>
        <authorList>
            <person name="Zhou Z."/>
            <person name="Liu Y."/>
            <person name="Xu W."/>
            <person name="Pan J."/>
            <person name="Luo Z.H."/>
            <person name="Li M."/>
        </authorList>
    </citation>
    <scope>NUCLEOTIDE SEQUENCE [LARGE SCALE GENOMIC DNA]</scope>
    <source>
        <strain evidence="20">SpSt-961</strain>
    </source>
</reference>
<evidence type="ECO:0000259" key="19">
    <source>
        <dbReference type="PROSITE" id="PS51855"/>
    </source>
</evidence>
<evidence type="ECO:0000256" key="15">
    <source>
        <dbReference type="ARBA" id="ARBA00048816"/>
    </source>
</evidence>
<feature type="binding site" evidence="17">
    <location>
        <position position="298"/>
    </location>
    <ligand>
        <name>Mg(2+)</name>
        <dbReference type="ChEBI" id="CHEBI:18420"/>
        <label>2</label>
    </ligand>
</feature>
<dbReference type="PROSITE" id="PS51855">
    <property type="entry name" value="MGS"/>
    <property type="match status" value="1"/>
</dbReference>
<feature type="binding site" evidence="17">
    <location>
        <position position="210"/>
    </location>
    <ligand>
        <name>ATP</name>
        <dbReference type="ChEBI" id="CHEBI:30616"/>
        <label>1</label>
    </ligand>
</feature>
<dbReference type="SMART" id="SM00851">
    <property type="entry name" value="MGS"/>
    <property type="match status" value="1"/>
</dbReference>
<dbReference type="GO" id="GO:0006526">
    <property type="term" value="P:L-arginine biosynthetic process"/>
    <property type="evidence" value="ECO:0007669"/>
    <property type="project" value="UniProtKB-UniRule"/>
</dbReference>
<evidence type="ECO:0000256" key="4">
    <source>
        <dbReference type="ARBA" id="ARBA00022571"/>
    </source>
</evidence>
<dbReference type="EMBL" id="DTOZ01000053">
    <property type="protein sequence ID" value="HGE77777.1"/>
    <property type="molecule type" value="Genomic_DNA"/>
</dbReference>
<dbReference type="Pfam" id="PF02787">
    <property type="entry name" value="CPSase_L_D3"/>
    <property type="match status" value="1"/>
</dbReference>
<keyword evidence="10 17" id="KW-0067">ATP-binding</keyword>
<feature type="binding site" evidence="17">
    <location>
        <position position="176"/>
    </location>
    <ligand>
        <name>ATP</name>
        <dbReference type="ChEBI" id="CHEBI:30616"/>
        <label>1</label>
    </ligand>
</feature>
<comment type="catalytic activity">
    <reaction evidence="15 17">
        <text>hydrogencarbonate + L-glutamine + 2 ATP + H2O = carbamoyl phosphate + L-glutamate + 2 ADP + phosphate + 2 H(+)</text>
        <dbReference type="Rhea" id="RHEA:18633"/>
        <dbReference type="ChEBI" id="CHEBI:15377"/>
        <dbReference type="ChEBI" id="CHEBI:15378"/>
        <dbReference type="ChEBI" id="CHEBI:17544"/>
        <dbReference type="ChEBI" id="CHEBI:29985"/>
        <dbReference type="ChEBI" id="CHEBI:30616"/>
        <dbReference type="ChEBI" id="CHEBI:43474"/>
        <dbReference type="ChEBI" id="CHEBI:58228"/>
        <dbReference type="ChEBI" id="CHEBI:58359"/>
        <dbReference type="ChEBI" id="CHEBI:456216"/>
        <dbReference type="EC" id="6.3.5.5"/>
    </reaction>
</comment>
<dbReference type="Pfam" id="PF02786">
    <property type="entry name" value="CPSase_L_D2"/>
    <property type="match status" value="2"/>
</dbReference>
<evidence type="ECO:0000256" key="2">
    <source>
        <dbReference type="ARBA" id="ARBA00005077"/>
    </source>
</evidence>
<keyword evidence="7" id="KW-0479">Metal-binding</keyword>
<feature type="binding site" evidence="17">
    <location>
        <position position="241"/>
    </location>
    <ligand>
        <name>ATP</name>
        <dbReference type="ChEBI" id="CHEBI:30616"/>
        <label>1</label>
    </ligand>
</feature>
<dbReference type="FunFam" id="1.10.1030.10:FF:000002">
    <property type="entry name" value="Carbamoyl-phosphate synthase large chain"/>
    <property type="match status" value="1"/>
</dbReference>
<feature type="binding site" evidence="17">
    <location>
        <position position="300"/>
    </location>
    <ligand>
        <name>Mg(2+)</name>
        <dbReference type="ChEBI" id="CHEBI:18420"/>
        <label>2</label>
    </ligand>
</feature>
<dbReference type="HAMAP" id="MF_01210_A">
    <property type="entry name" value="CPSase_L_chain_A"/>
    <property type="match status" value="1"/>
</dbReference>
<comment type="caution">
    <text evidence="20">The sequence shown here is derived from an EMBL/GenBank/DDBJ whole genome shotgun (WGS) entry which is preliminary data.</text>
</comment>
<dbReference type="NCBIfam" id="NF003671">
    <property type="entry name" value="PRK05294.1"/>
    <property type="match status" value="1"/>
</dbReference>
<dbReference type="Gene3D" id="3.40.50.20">
    <property type="match status" value="2"/>
</dbReference>
<dbReference type="GO" id="GO:0046872">
    <property type="term" value="F:metal ion binding"/>
    <property type="evidence" value="ECO:0007669"/>
    <property type="project" value="UniProtKB-KW"/>
</dbReference>
<dbReference type="EC" id="6.3.5.5" evidence="17"/>
<dbReference type="FunFam" id="3.30.470.20:FF:000001">
    <property type="entry name" value="Carbamoyl-phosphate synthase large chain"/>
    <property type="match status" value="1"/>
</dbReference>
<dbReference type="CDD" id="cd01424">
    <property type="entry name" value="MGS_CPS_II"/>
    <property type="match status" value="1"/>
</dbReference>
<feature type="binding site" evidence="17">
    <location>
        <position position="298"/>
    </location>
    <ligand>
        <name>Mg(2+)</name>
        <dbReference type="ChEBI" id="CHEBI:18420"/>
        <label>1</label>
    </ligand>
</feature>
<comment type="pathway">
    <text evidence="2 17">Amino-acid biosynthesis; L-arginine biosynthesis; carbamoyl phosphate from bicarbonate: step 1/1.</text>
</comment>
<feature type="binding site" evidence="17">
    <location>
        <position position="840"/>
    </location>
    <ligand>
        <name>Mg(2+)</name>
        <dbReference type="ChEBI" id="CHEBI:18420"/>
        <label>4</label>
    </ligand>
</feature>
<keyword evidence="12 17" id="KW-0665">Pyrimidine biosynthesis</keyword>
<evidence type="ECO:0000256" key="14">
    <source>
        <dbReference type="ARBA" id="ARBA00047359"/>
    </source>
</evidence>
<comment type="pathway">
    <text evidence="17">Pyrimidine metabolism; UMP biosynthesis via de novo pathway; (S)-dihydroorotate from bicarbonate: step 1/3.</text>
</comment>
<evidence type="ECO:0000259" key="18">
    <source>
        <dbReference type="PROSITE" id="PS50975"/>
    </source>
</evidence>
<feature type="binding site" evidence="17">
    <location>
        <position position="826"/>
    </location>
    <ligand>
        <name>ATP</name>
        <dbReference type="ChEBI" id="CHEBI:30616"/>
        <label>2</label>
    </ligand>
</feature>
<dbReference type="InterPro" id="IPR011607">
    <property type="entry name" value="MGS-like_dom"/>
</dbReference>
<feature type="binding site" evidence="17">
    <location>
        <position position="783"/>
    </location>
    <ligand>
        <name>ATP</name>
        <dbReference type="ChEBI" id="CHEBI:30616"/>
        <label>2</label>
    </ligand>
</feature>
<keyword evidence="8 17" id="KW-0677">Repeat</keyword>
<dbReference type="InterPro" id="IPR005480">
    <property type="entry name" value="CPSase_lsu_oligo"/>
</dbReference>
<feature type="binding site" evidence="17">
    <location>
        <position position="284"/>
    </location>
    <ligand>
        <name>ATP</name>
        <dbReference type="ChEBI" id="CHEBI:30616"/>
        <label>1</label>
    </ligand>
</feature>
<dbReference type="InterPro" id="IPR033937">
    <property type="entry name" value="MGS_CPS_CarB"/>
</dbReference>
<evidence type="ECO:0000256" key="12">
    <source>
        <dbReference type="ARBA" id="ARBA00022975"/>
    </source>
</evidence>
<dbReference type="InterPro" id="IPR005483">
    <property type="entry name" value="CPSase_dom"/>
</dbReference>
<dbReference type="PANTHER" id="PTHR11405">
    <property type="entry name" value="CARBAMOYLTRANSFERASE FAMILY MEMBER"/>
    <property type="match status" value="1"/>
</dbReference>
<evidence type="ECO:0000256" key="3">
    <source>
        <dbReference type="ARBA" id="ARBA00009799"/>
    </source>
</evidence>
<dbReference type="NCBIfam" id="TIGR01369">
    <property type="entry name" value="CPSaseII_lrg"/>
    <property type="match status" value="1"/>
</dbReference>
<dbReference type="Pfam" id="PF02142">
    <property type="entry name" value="MGS"/>
    <property type="match status" value="1"/>
</dbReference>
<comment type="function">
    <text evidence="17">Large subunit of the glutamine-dependent carbamoyl phosphate synthetase (CPSase). CPSase catalyzes the formation of carbamoyl phosphate from the ammonia moiety of glutamine, carbonate, and phosphate donated by ATP, constituting the first step of 2 biosynthetic pathways, one leading to arginine and/or urea and the other to pyrimidine nucleotides. The large subunit (synthetase) binds the substrates ammonia (free or transferred from glutamine from the small subunit), hydrogencarbonate and ATP and carries out an ATP-coupled ligase reaction, activating hydrogencarbonate by forming carboxy phosphate which reacts with ammonia to form carbamoyl phosphate.</text>
</comment>
<evidence type="ECO:0000256" key="1">
    <source>
        <dbReference type="ARBA" id="ARBA00001936"/>
    </source>
</evidence>
<feature type="binding site" evidence="17">
    <location>
        <position position="215"/>
    </location>
    <ligand>
        <name>ATP</name>
        <dbReference type="ChEBI" id="CHEBI:30616"/>
        <label>1</label>
    </ligand>
</feature>
<sequence>MPKRLDIKKVLIIGSGPIVIGQAAEFDFSGSQASRALREEGYKTIIVNSNPATIQTDLETADVVYIEPLTIEILGKIIQRERPQGILPGFGGQTGLNLSYQLARAGILEKYNVELLGSNLQAIEMAENRDYFRKLMNQIGEPIPQSYAAHNIEEAKEIMGKLNFPVLIRPAYTLGGTGSSVVYDMENFYDAVMKGLSQSPINQVLIEESVLGWKEFEYEVMRDNNDNCIIVCSMENIDPMGIHTGESIVVAPAQTLTDKEHQRLRSSAIKIIRALKIAGGCNIQFAVNPERWEYRVIEVNPRVSRSSALASKATGYSIARVSAKIAVGFNLDEIPNAITKKTMAGFEPSLDYVVVKMPRWPFDKFPTVDRRIGTQMKSTGETMAIGSTIEEALLKAIRSLEIDKVGLEPDSWKEYELIRELEEPTDRFIFAVAEALRRGYTRKKVAQLSKVDEFFISKIDNIVRMEKNIRKYWSKPEILRKAKKMGFSDRYISMLAGVDEKQVRELRRKNNIEPIYNIVDTCAGEFEAYTPYYYSTYWGTNNKIRNFKNKKNVLIIGSGPIRIAQGIEFDYCCVHSAIALKEMGYEAIIINNNPETVSTDFDVSTRLYFEPLKLEDVLNVIFKENPYGIILQFGGQTSVNLAIPLLNVMKEYGLKTKVLGTDPINMHQAEDRRIFSTILEKLNISQPPFATGYSFEEVKDISKKIGYPVLVRPSYVLGGRAMEIIYDEQELEKYMKMAVKVSPEHPILVDKYIANATEIDVDALCDGEDVFIAGIMEHIEQAGVHSGDSYCVMPPRNLSRKTIEEIKRIVRDIALALNTIGLINIQLAIQNNKIFVLEANPRASRTIPYVSKTIGIPLAKVATKIMLGKKIRDFNLPKEVNLRFVSIKGPVFPFLKLPGVDPILGPEMKSTGEVMAVDKTFGGAYYKAILADNKFASSGTVYITVRDEDKKEIVNIAKEFKKLGFKIVATRGTAQFLMNNGIDVETVYRISEHKSPNAIDLMRQRKIDLIINTPTMNFSAKRDGYAMRRLAVELNIPFITALNSAYAEIEAIKFYRNGKLTIRPINDFKRF</sequence>
<organism evidence="20">
    <name type="scientific">candidate division WOR-3 bacterium</name>
    <dbReference type="NCBI Taxonomy" id="2052148"/>
    <lineage>
        <taxon>Bacteria</taxon>
        <taxon>Bacteria division WOR-3</taxon>
    </lineage>
</organism>
<dbReference type="Gene3D" id="3.30.470.20">
    <property type="entry name" value="ATP-grasp fold, B domain"/>
    <property type="match status" value="2"/>
</dbReference>
<comment type="caution">
    <text evidence="17">Lacks conserved residue(s) required for the propagation of feature annotation.</text>
</comment>
<dbReference type="InterPro" id="IPR006275">
    <property type="entry name" value="CPSase_lsu"/>
</dbReference>
<evidence type="ECO:0000256" key="10">
    <source>
        <dbReference type="ARBA" id="ARBA00022840"/>
    </source>
</evidence>
<dbReference type="GO" id="GO:0005524">
    <property type="term" value="F:ATP binding"/>
    <property type="evidence" value="ECO:0007669"/>
    <property type="project" value="UniProtKB-UniRule"/>
</dbReference>
<feature type="binding site" evidence="17">
    <location>
        <position position="785"/>
    </location>
    <ligand>
        <name>ATP</name>
        <dbReference type="ChEBI" id="CHEBI:30616"/>
        <label>2</label>
    </ligand>
</feature>
<accession>A0A7V3RGI5</accession>
<comment type="domain">
    <text evidence="17">The large subunit is composed of 2 ATP-grasp domains that are involved in binding the 2 ATP molecules needed for carbamoyl phosphate synthesis. The N-terminal ATP-grasp domain (referred to as the carboxyphosphate synthetic component) catalyzes the ATP-dependent phosphorylation of hydrogencarbonate to carboxyphosphate and the subsequent nucleophilic attack by ammonia to form a carbamate intermediate. The C-terminal ATP-grasp domain (referred to as the carbamoyl phosphate synthetic component) then catalyzes the phosphorylation of carbamate with the second ATP to form the end product carbamoyl phosphate. The reactive and unstable enzyme intermediates are sequentially channeled from one active site to the next through the interior of the protein over a distance of at least 96 A.</text>
</comment>
<evidence type="ECO:0000256" key="11">
    <source>
        <dbReference type="ARBA" id="ARBA00022842"/>
    </source>
</evidence>
<feature type="binding site" evidence="17">
    <location>
        <position position="208"/>
    </location>
    <ligand>
        <name>ATP</name>
        <dbReference type="ChEBI" id="CHEBI:30616"/>
        <label>1</label>
    </ligand>
</feature>
<evidence type="ECO:0000256" key="7">
    <source>
        <dbReference type="ARBA" id="ARBA00022723"/>
    </source>
</evidence>
<evidence type="ECO:0000256" key="13">
    <source>
        <dbReference type="ARBA" id="ARBA00023211"/>
    </source>
</evidence>
<feature type="binding site" evidence="17">
    <location>
        <position position="298"/>
    </location>
    <ligand>
        <name>ATP</name>
        <dbReference type="ChEBI" id="CHEBI:30616"/>
        <label>1</label>
    </ligand>
</feature>
<proteinExistence type="inferred from homology"/>
<feature type="binding site" evidence="17">
    <location>
        <position position="175"/>
    </location>
    <ligand>
        <name>ATP</name>
        <dbReference type="ChEBI" id="CHEBI:30616"/>
        <label>1</label>
    </ligand>
</feature>
<feature type="region of interest" description="Allosteric domain" evidence="17">
    <location>
        <begin position="934"/>
        <end position="1071"/>
    </location>
</feature>
<comment type="catalytic activity">
    <reaction evidence="14 17">
        <text>hydrogencarbonate + NH4(+) + 2 ATP = carbamoyl phosphate + 2 ADP + phosphate + 2 H(+)</text>
        <dbReference type="Rhea" id="RHEA:18029"/>
        <dbReference type="ChEBI" id="CHEBI:15378"/>
        <dbReference type="ChEBI" id="CHEBI:17544"/>
        <dbReference type="ChEBI" id="CHEBI:28938"/>
        <dbReference type="ChEBI" id="CHEBI:30616"/>
        <dbReference type="ChEBI" id="CHEBI:43474"/>
        <dbReference type="ChEBI" id="CHEBI:58228"/>
        <dbReference type="ChEBI" id="CHEBI:456216"/>
        <dbReference type="EC" id="6.3.4.16"/>
    </reaction>
</comment>
<gene>
    <name evidence="17 20" type="primary">carB</name>
    <name evidence="20" type="ORF">ENX68_02095</name>
</gene>
<dbReference type="PROSITE" id="PS00867">
    <property type="entry name" value="CPSASE_2"/>
    <property type="match status" value="2"/>
</dbReference>
<comment type="subunit">
    <text evidence="17">Composed of two chains; the small (or glutamine) chain promotes the hydrolysis of glutamine to ammonia, which is used by the large (or ammonia) chain to synthesize carbamoyl phosphate. Tetramer of heterodimers (alpha,beta)4.</text>
</comment>
<comment type="cofactor">
    <cofactor evidence="1">
        <name>Mn(2+)</name>
        <dbReference type="ChEBI" id="CHEBI:29035"/>
    </cofactor>
</comment>
<feature type="binding site" evidence="17">
    <location>
        <position position="838"/>
    </location>
    <ligand>
        <name>Mn(2+)</name>
        <dbReference type="ChEBI" id="CHEBI:29035"/>
        <label>3</label>
    </ligand>
</feature>
<feature type="domain" description="ATP-grasp" evidence="18">
    <location>
        <begin position="676"/>
        <end position="867"/>
    </location>
</feature>
<feature type="binding site" evidence="17">
    <location>
        <position position="826"/>
    </location>
    <ligand>
        <name>Mg(2+)</name>
        <dbReference type="ChEBI" id="CHEBI:18420"/>
        <label>3</label>
    </ligand>
</feature>
<feature type="binding site" evidence="17">
    <location>
        <position position="838"/>
    </location>
    <ligand>
        <name>ATP</name>
        <dbReference type="ChEBI" id="CHEBI:30616"/>
        <label>2</label>
    </ligand>
</feature>
<feature type="binding site" evidence="17">
    <location>
        <position position="840"/>
    </location>
    <ligand>
        <name>Mn(2+)</name>
        <dbReference type="ChEBI" id="CHEBI:29035"/>
        <label>4</label>
    </ligand>
</feature>
<dbReference type="FunFam" id="3.30.1490.20:FF:000001">
    <property type="entry name" value="Carbamoyl-phosphate synthase large chain"/>
    <property type="match status" value="1"/>
</dbReference>
<feature type="binding site" evidence="17">
    <location>
        <position position="784"/>
    </location>
    <ligand>
        <name>ATP</name>
        <dbReference type="ChEBI" id="CHEBI:30616"/>
        <label>2</label>
    </ligand>
</feature>
<dbReference type="InterPro" id="IPR016185">
    <property type="entry name" value="PreATP-grasp_dom_sf"/>
</dbReference>
<keyword evidence="4 17" id="KW-0055">Arginine biosynthesis</keyword>
<feature type="binding site" evidence="17">
    <location>
        <position position="838"/>
    </location>
    <ligand>
        <name>Mg(2+)</name>
        <dbReference type="ChEBI" id="CHEBI:18420"/>
        <label>3</label>
    </ligand>
</feature>
<dbReference type="SUPFAM" id="SSF52335">
    <property type="entry name" value="Methylglyoxal synthase-like"/>
    <property type="match status" value="1"/>
</dbReference>
<name>A0A7V3RGI5_UNCW3</name>
<dbReference type="FunFam" id="3.30.470.20:FF:000026">
    <property type="entry name" value="Carbamoyl-phosphate synthase large chain"/>
    <property type="match status" value="1"/>
</dbReference>
<dbReference type="AlphaFoldDB" id="A0A7V3RGI5"/>
<evidence type="ECO:0000256" key="6">
    <source>
        <dbReference type="ARBA" id="ARBA00022605"/>
    </source>
</evidence>
<dbReference type="PROSITE" id="PS00866">
    <property type="entry name" value="CPSASE_1"/>
    <property type="match status" value="2"/>
</dbReference>
<dbReference type="Gene3D" id="3.40.50.1380">
    <property type="entry name" value="Methylglyoxal synthase-like domain"/>
    <property type="match status" value="1"/>
</dbReference>